<dbReference type="EMBL" id="JAUJEB010000007">
    <property type="protein sequence ID" value="MDN5216114.1"/>
    <property type="molecule type" value="Genomic_DNA"/>
</dbReference>
<accession>A0ABT8LEB4</accession>
<dbReference type="Proteomes" id="UP001172083">
    <property type="component" value="Unassembled WGS sequence"/>
</dbReference>
<comment type="caution">
    <text evidence="1">The sequence shown here is derived from an EMBL/GenBank/DDBJ whole genome shotgun (WGS) entry which is preliminary data.</text>
</comment>
<evidence type="ECO:0000313" key="1">
    <source>
        <dbReference type="EMBL" id="MDN5216114.1"/>
    </source>
</evidence>
<sequence length="229" mass="25725">MNTIIHTPTNRLDDSVDFYLKLNFKVISDDQTTLVSDGRVIIEINPDRFARAGVKLFDTSWKQVVDKLRKITTVIDIDHGYLLSDPSGVWVYLMEAPINNNYDLSSTTPSVLGNFAGLSLETIPMNTSFQVWQILGFSKKMGSVEQGWVSLANADEMTVSLMKPLSCPHLFFNPSLTYFNGENNLAIIEKIRALNIPIAEEITYFNNSGIVDNIIIRDPGGFGYFIFND</sequence>
<proteinExistence type="predicted"/>
<evidence type="ECO:0008006" key="3">
    <source>
        <dbReference type="Google" id="ProtNLM"/>
    </source>
</evidence>
<gene>
    <name evidence="1" type="ORF">QQ020_28840</name>
</gene>
<evidence type="ECO:0000313" key="2">
    <source>
        <dbReference type="Proteomes" id="UP001172083"/>
    </source>
</evidence>
<organism evidence="1 2">
    <name type="scientific">Agaribacillus aureus</name>
    <dbReference type="NCBI Taxonomy" id="3051825"/>
    <lineage>
        <taxon>Bacteria</taxon>
        <taxon>Pseudomonadati</taxon>
        <taxon>Bacteroidota</taxon>
        <taxon>Cytophagia</taxon>
        <taxon>Cytophagales</taxon>
        <taxon>Splendidivirgaceae</taxon>
        <taxon>Agaribacillus</taxon>
    </lineage>
</organism>
<name>A0ABT8LEB4_9BACT</name>
<reference evidence="1" key="1">
    <citation type="submission" date="2023-06" db="EMBL/GenBank/DDBJ databases">
        <title>Genomic of Agaribacillus aureum.</title>
        <authorList>
            <person name="Wang G."/>
        </authorList>
    </citation>
    <scope>NUCLEOTIDE SEQUENCE</scope>
    <source>
        <strain evidence="1">BMA12</strain>
    </source>
</reference>
<keyword evidence="2" id="KW-1185">Reference proteome</keyword>
<dbReference type="RefSeq" id="WP_346761447.1">
    <property type="nucleotide sequence ID" value="NZ_JAUJEB010000007.1"/>
</dbReference>
<protein>
    <recommendedName>
        <fullName evidence="3">VOC domain-containing protein</fullName>
    </recommendedName>
</protein>